<dbReference type="Proteomes" id="UP000887013">
    <property type="component" value="Unassembled WGS sequence"/>
</dbReference>
<gene>
    <name evidence="1" type="ORF">NPIL_509491</name>
</gene>
<organism evidence="1 2">
    <name type="scientific">Nephila pilipes</name>
    <name type="common">Giant wood spider</name>
    <name type="synonym">Nephila maculata</name>
    <dbReference type="NCBI Taxonomy" id="299642"/>
    <lineage>
        <taxon>Eukaryota</taxon>
        <taxon>Metazoa</taxon>
        <taxon>Ecdysozoa</taxon>
        <taxon>Arthropoda</taxon>
        <taxon>Chelicerata</taxon>
        <taxon>Arachnida</taxon>
        <taxon>Araneae</taxon>
        <taxon>Araneomorphae</taxon>
        <taxon>Entelegynae</taxon>
        <taxon>Araneoidea</taxon>
        <taxon>Nephilidae</taxon>
        <taxon>Nephila</taxon>
    </lineage>
</organism>
<accession>A0A8X6TAR9</accession>
<keyword evidence="2" id="KW-1185">Reference proteome</keyword>
<proteinExistence type="predicted"/>
<protein>
    <submittedName>
        <fullName evidence="1">Uncharacterized protein</fullName>
    </submittedName>
</protein>
<reference evidence="1" key="1">
    <citation type="submission" date="2020-08" db="EMBL/GenBank/DDBJ databases">
        <title>Multicomponent nature underlies the extraordinary mechanical properties of spider dragline silk.</title>
        <authorList>
            <person name="Kono N."/>
            <person name="Nakamura H."/>
            <person name="Mori M."/>
            <person name="Yoshida Y."/>
            <person name="Ohtoshi R."/>
            <person name="Malay A.D."/>
            <person name="Moran D.A.P."/>
            <person name="Tomita M."/>
            <person name="Numata K."/>
            <person name="Arakawa K."/>
        </authorList>
    </citation>
    <scope>NUCLEOTIDE SEQUENCE</scope>
</reference>
<evidence type="ECO:0000313" key="1">
    <source>
        <dbReference type="EMBL" id="GFS94694.1"/>
    </source>
</evidence>
<dbReference type="EMBL" id="BMAW01054125">
    <property type="protein sequence ID" value="GFS94694.1"/>
    <property type="molecule type" value="Genomic_DNA"/>
</dbReference>
<evidence type="ECO:0000313" key="2">
    <source>
        <dbReference type="Proteomes" id="UP000887013"/>
    </source>
</evidence>
<sequence>MACGVAAGLWQRTLPVFRQLVLPVLFFGSNSRGICRYQRKAFCQLLHGEFWLSLATAGVGFSCYAIRFLPFAGWKALLSRQPTKAHRYGRRFPPAKRQLWQPVSTET</sequence>
<name>A0A8X6TAR9_NEPPI</name>
<dbReference type="AlphaFoldDB" id="A0A8X6TAR9"/>
<comment type="caution">
    <text evidence="1">The sequence shown here is derived from an EMBL/GenBank/DDBJ whole genome shotgun (WGS) entry which is preliminary data.</text>
</comment>